<dbReference type="SUPFAM" id="SSF75217">
    <property type="entry name" value="alpha/beta knot"/>
    <property type="match status" value="1"/>
</dbReference>
<dbReference type="GO" id="GO:0032259">
    <property type="term" value="P:methylation"/>
    <property type="evidence" value="ECO:0007669"/>
    <property type="project" value="UniProtKB-KW"/>
</dbReference>
<dbReference type="GO" id="GO:0006396">
    <property type="term" value="P:RNA processing"/>
    <property type="evidence" value="ECO:0007669"/>
    <property type="project" value="InterPro"/>
</dbReference>
<dbReference type="PANTHER" id="PTHR43191">
    <property type="entry name" value="RRNA METHYLTRANSFERASE 3"/>
    <property type="match status" value="1"/>
</dbReference>
<evidence type="ECO:0000259" key="4">
    <source>
        <dbReference type="SMART" id="SM00967"/>
    </source>
</evidence>
<dbReference type="InterPro" id="IPR029028">
    <property type="entry name" value="Alpha/beta_knot_MTases"/>
</dbReference>
<dbReference type="RefSeq" id="WP_049737694.1">
    <property type="nucleotide sequence ID" value="NZ_BJON01000013.1"/>
</dbReference>
<comment type="similarity">
    <text evidence="1">Belongs to the class IV-like SAM-binding methyltransferase superfamily. RNA methyltransferase TrmH family.</text>
</comment>
<evidence type="ECO:0000256" key="2">
    <source>
        <dbReference type="ARBA" id="ARBA00022603"/>
    </source>
</evidence>
<dbReference type="InterPro" id="IPR001537">
    <property type="entry name" value="SpoU_MeTrfase"/>
</dbReference>
<dbReference type="STRING" id="54915.ADS79_07040"/>
<dbReference type="InterPro" id="IPR051259">
    <property type="entry name" value="rRNA_Methyltransferase"/>
</dbReference>
<reference evidence="5 8" key="3">
    <citation type="submission" date="2019-06" db="EMBL/GenBank/DDBJ databases">
        <title>Whole genome shotgun sequence of Brevibacillus reuszeri NBRC 15719.</title>
        <authorList>
            <person name="Hosoyama A."/>
            <person name="Uohara A."/>
            <person name="Ohji S."/>
            <person name="Ichikawa N."/>
        </authorList>
    </citation>
    <scope>NUCLEOTIDE SEQUENCE [LARGE SCALE GENOMIC DNA]</scope>
    <source>
        <strain evidence="5 8">NBRC 15719</strain>
    </source>
</reference>
<proteinExistence type="inferred from homology"/>
<dbReference type="EMBL" id="BJON01000013">
    <property type="protein sequence ID" value="GED69478.1"/>
    <property type="molecule type" value="Genomic_DNA"/>
</dbReference>
<dbReference type="EMBL" id="LGIQ01000005">
    <property type="protein sequence ID" value="KNB73687.1"/>
    <property type="molecule type" value="Genomic_DNA"/>
</dbReference>
<keyword evidence="3 6" id="KW-0808">Transferase</keyword>
<dbReference type="OrthoDB" id="9794400at2"/>
<name>A0A0K9YYH0_9BACL</name>
<dbReference type="AlphaFoldDB" id="A0A0K9YYH0"/>
<evidence type="ECO:0000256" key="3">
    <source>
        <dbReference type="ARBA" id="ARBA00022679"/>
    </source>
</evidence>
<dbReference type="InterPro" id="IPR053888">
    <property type="entry name" value="MRM3-like_sub_bind"/>
</dbReference>
<reference evidence="6" key="2">
    <citation type="submission" date="2015-07" db="EMBL/GenBank/DDBJ databases">
        <title>MeaNS - Measles Nucleotide Surveillance Program.</title>
        <authorList>
            <person name="Tran T."/>
            <person name="Druce J."/>
        </authorList>
    </citation>
    <scope>NUCLEOTIDE SEQUENCE</scope>
    <source>
        <strain evidence="6">DSM 9887</strain>
    </source>
</reference>
<feature type="domain" description="RNA 2-O ribose methyltransferase substrate binding" evidence="4">
    <location>
        <begin position="33"/>
        <end position="108"/>
    </location>
</feature>
<sequence length="275" mass="30001">MAHEMITSVQNPLVKRLHQLLDRKGREEQGRFLVEGAHLVQEALKSGAEVTTILYDHDRDMDPACRRALESHPLDVHVVAASSAVLGKLSETKSPQGIVAEVKKTAADWRTWLDQKGSAVGDLLVLFLDEIQDPGNLGTILRTAEAAAIDAVVLGKGSVDVYNGKVVRATMGALFRLPVFTRSLSETASEWRADGGRLLVSSLQKESVSYDEADYSKRTAIVIGNEGRGVSQELMSEADQFVHIPICGQAESLNAAVAAGIFVFEAQRKRKDRLR</sequence>
<dbReference type="PANTHER" id="PTHR43191:SF2">
    <property type="entry name" value="RRNA METHYLTRANSFERASE 3, MITOCHONDRIAL"/>
    <property type="match status" value="1"/>
</dbReference>
<comment type="caution">
    <text evidence="6">The sequence shown here is derived from an EMBL/GenBank/DDBJ whole genome shotgun (WGS) entry which is preliminary data.</text>
</comment>
<evidence type="ECO:0000256" key="1">
    <source>
        <dbReference type="ARBA" id="ARBA00007228"/>
    </source>
</evidence>
<dbReference type="Pfam" id="PF00588">
    <property type="entry name" value="SpoU_methylase"/>
    <property type="match status" value="1"/>
</dbReference>
<evidence type="ECO:0000313" key="8">
    <source>
        <dbReference type="Proteomes" id="UP000319578"/>
    </source>
</evidence>
<dbReference type="Pfam" id="PF22435">
    <property type="entry name" value="MRM3-like_sub_bind"/>
    <property type="match status" value="1"/>
</dbReference>
<dbReference type="Gene3D" id="3.40.1280.10">
    <property type="match status" value="1"/>
</dbReference>
<dbReference type="Gene3D" id="3.30.1330.30">
    <property type="match status" value="1"/>
</dbReference>
<reference evidence="7" key="1">
    <citation type="submission" date="2015-07" db="EMBL/GenBank/DDBJ databases">
        <title>Genome sequencing project for genomic taxonomy and phylogenomics of Bacillus-like bacteria.</title>
        <authorList>
            <person name="Liu B."/>
            <person name="Wang J."/>
            <person name="Zhu Y."/>
            <person name="Liu G."/>
            <person name="Chen Q."/>
            <person name="Chen Z."/>
            <person name="Lan J."/>
            <person name="Che J."/>
            <person name="Ge C."/>
            <person name="Shi H."/>
            <person name="Pan Z."/>
            <person name="Liu X."/>
        </authorList>
    </citation>
    <scope>NUCLEOTIDE SEQUENCE [LARGE SCALE GENOMIC DNA]</scope>
    <source>
        <strain evidence="7">DSM 9887</strain>
    </source>
</reference>
<keyword evidence="2 6" id="KW-0489">Methyltransferase</keyword>
<evidence type="ECO:0000313" key="7">
    <source>
        <dbReference type="Proteomes" id="UP000036834"/>
    </source>
</evidence>
<accession>A0A0K9YYH0</accession>
<dbReference type="GO" id="GO:0005737">
    <property type="term" value="C:cytoplasm"/>
    <property type="evidence" value="ECO:0007669"/>
    <property type="project" value="UniProtKB-ARBA"/>
</dbReference>
<dbReference type="CDD" id="cd18095">
    <property type="entry name" value="SpoU-like_rRNA-MTase"/>
    <property type="match status" value="1"/>
</dbReference>
<protein>
    <submittedName>
        <fullName evidence="5 6">RNA methyltransferase</fullName>
    </submittedName>
</protein>
<evidence type="ECO:0000313" key="5">
    <source>
        <dbReference type="EMBL" id="GED69478.1"/>
    </source>
</evidence>
<dbReference type="Proteomes" id="UP000036834">
    <property type="component" value="Unassembled WGS sequence"/>
</dbReference>
<dbReference type="SUPFAM" id="SSF55315">
    <property type="entry name" value="L30e-like"/>
    <property type="match status" value="1"/>
</dbReference>
<dbReference type="Proteomes" id="UP000319578">
    <property type="component" value="Unassembled WGS sequence"/>
</dbReference>
<organism evidence="6 7">
    <name type="scientific">Brevibacillus reuszeri</name>
    <dbReference type="NCBI Taxonomy" id="54915"/>
    <lineage>
        <taxon>Bacteria</taxon>
        <taxon>Bacillati</taxon>
        <taxon>Bacillota</taxon>
        <taxon>Bacilli</taxon>
        <taxon>Bacillales</taxon>
        <taxon>Paenibacillaceae</taxon>
        <taxon>Brevibacillus</taxon>
    </lineage>
</organism>
<dbReference type="PATRIC" id="fig|54915.3.peg.6838"/>
<dbReference type="InterPro" id="IPR029064">
    <property type="entry name" value="Ribosomal_eL30-like_sf"/>
</dbReference>
<keyword evidence="8" id="KW-1185">Reference proteome</keyword>
<gene>
    <name evidence="6" type="ORF">ADS79_07040</name>
    <name evidence="5" type="ORF">BRE01_31800</name>
</gene>
<evidence type="ECO:0000313" key="6">
    <source>
        <dbReference type="EMBL" id="KNB73687.1"/>
    </source>
</evidence>
<dbReference type="GO" id="GO:0008173">
    <property type="term" value="F:RNA methyltransferase activity"/>
    <property type="evidence" value="ECO:0007669"/>
    <property type="project" value="InterPro"/>
</dbReference>
<dbReference type="InterPro" id="IPR029026">
    <property type="entry name" value="tRNA_m1G_MTases_N"/>
</dbReference>
<dbReference type="SMART" id="SM00967">
    <property type="entry name" value="SpoU_sub_bind"/>
    <property type="match status" value="1"/>
</dbReference>
<dbReference type="GO" id="GO:0003723">
    <property type="term" value="F:RNA binding"/>
    <property type="evidence" value="ECO:0007669"/>
    <property type="project" value="InterPro"/>
</dbReference>
<dbReference type="InterPro" id="IPR013123">
    <property type="entry name" value="SpoU_subst-bd"/>
</dbReference>